<reference evidence="1" key="1">
    <citation type="journal article" date="2015" name="Nature">
        <title>Complex archaea that bridge the gap between prokaryotes and eukaryotes.</title>
        <authorList>
            <person name="Spang A."/>
            <person name="Saw J.H."/>
            <person name="Jorgensen S.L."/>
            <person name="Zaremba-Niedzwiedzka K."/>
            <person name="Martijn J."/>
            <person name="Lind A.E."/>
            <person name="van Eijk R."/>
            <person name="Schleper C."/>
            <person name="Guy L."/>
            <person name="Ettema T.J."/>
        </authorList>
    </citation>
    <scope>NUCLEOTIDE SEQUENCE</scope>
</reference>
<comment type="caution">
    <text evidence="1">The sequence shown here is derived from an EMBL/GenBank/DDBJ whole genome shotgun (WGS) entry which is preliminary data.</text>
</comment>
<evidence type="ECO:0000313" key="1">
    <source>
        <dbReference type="EMBL" id="KKM70732.1"/>
    </source>
</evidence>
<proteinExistence type="predicted"/>
<dbReference type="AlphaFoldDB" id="A0A0F9MNE7"/>
<name>A0A0F9MNE7_9ZZZZ</name>
<gene>
    <name evidence="1" type="ORF">LCGC14_1437820</name>
</gene>
<dbReference type="EMBL" id="LAZR01009762">
    <property type="protein sequence ID" value="KKM70732.1"/>
    <property type="molecule type" value="Genomic_DNA"/>
</dbReference>
<sequence>MDCPCWCHAYEYSPCRDCHQSPGCDYVLNPGKLEEERRELMIGLRKRAKDSTA</sequence>
<organism evidence="1">
    <name type="scientific">marine sediment metagenome</name>
    <dbReference type="NCBI Taxonomy" id="412755"/>
    <lineage>
        <taxon>unclassified sequences</taxon>
        <taxon>metagenomes</taxon>
        <taxon>ecological metagenomes</taxon>
    </lineage>
</organism>
<protein>
    <submittedName>
        <fullName evidence="1">Uncharacterized protein</fullName>
    </submittedName>
</protein>
<accession>A0A0F9MNE7</accession>